<feature type="coiled-coil region" evidence="1">
    <location>
        <begin position="160"/>
        <end position="208"/>
    </location>
</feature>
<dbReference type="AlphaFoldDB" id="A0A388M224"/>
<dbReference type="Gramene" id="GBG88630">
    <property type="protein sequence ID" value="GBG88630"/>
    <property type="gene ID" value="CBR_g48161"/>
</dbReference>
<evidence type="ECO:0000256" key="1">
    <source>
        <dbReference type="SAM" id="Coils"/>
    </source>
</evidence>
<name>A0A388M224_CHABU</name>
<sequence length="295" mass="33816">MHSVFAKEMNSRLDAINSAIGGKKDKEDNEVDRLREKIERLKKNQRTNEASTSITDKEAVTMLQKEILNMRKASETRFGLLEDEIAKEKRLRQEAVADADAWKSEALRPGNKRGSLAVGASPATQARVRPRVTQTSTPEGTKRVVDEHYKSVVKCHGMEVDVLQEMRMNEAKAKRDAEEELAKVREKQLEDEREMDKLRERMRTLEVERGCQGPVINLKQQLDEVVDSSLRKTDRMKKFVSPAGHVSEREKFLRKARKDLKILKKEEIQGICDKEGVTYEKLGVTREEIAKLQTT</sequence>
<dbReference type="EMBL" id="BFEA01000685">
    <property type="protein sequence ID" value="GBG88630.1"/>
    <property type="molecule type" value="Genomic_DNA"/>
</dbReference>
<feature type="region of interest" description="Disordered" evidence="2">
    <location>
        <begin position="110"/>
        <end position="139"/>
    </location>
</feature>
<evidence type="ECO:0000256" key="2">
    <source>
        <dbReference type="SAM" id="MobiDB-lite"/>
    </source>
</evidence>
<evidence type="ECO:0000313" key="4">
    <source>
        <dbReference type="Proteomes" id="UP000265515"/>
    </source>
</evidence>
<keyword evidence="1" id="KW-0175">Coiled coil</keyword>
<protein>
    <submittedName>
        <fullName evidence="3">Uncharacterized protein</fullName>
    </submittedName>
</protein>
<accession>A0A388M224</accession>
<keyword evidence="4" id="KW-1185">Reference proteome</keyword>
<dbReference type="Proteomes" id="UP000265515">
    <property type="component" value="Unassembled WGS sequence"/>
</dbReference>
<organism evidence="3 4">
    <name type="scientific">Chara braunii</name>
    <name type="common">Braun's stonewort</name>
    <dbReference type="NCBI Taxonomy" id="69332"/>
    <lineage>
        <taxon>Eukaryota</taxon>
        <taxon>Viridiplantae</taxon>
        <taxon>Streptophyta</taxon>
        <taxon>Charophyceae</taxon>
        <taxon>Charales</taxon>
        <taxon>Characeae</taxon>
        <taxon>Chara</taxon>
    </lineage>
</organism>
<reference evidence="3 4" key="1">
    <citation type="journal article" date="2018" name="Cell">
        <title>The Chara Genome: Secondary Complexity and Implications for Plant Terrestrialization.</title>
        <authorList>
            <person name="Nishiyama T."/>
            <person name="Sakayama H."/>
            <person name="Vries J.D."/>
            <person name="Buschmann H."/>
            <person name="Saint-Marcoux D."/>
            <person name="Ullrich K.K."/>
            <person name="Haas F.B."/>
            <person name="Vanderstraeten L."/>
            <person name="Becker D."/>
            <person name="Lang D."/>
            <person name="Vosolsobe S."/>
            <person name="Rombauts S."/>
            <person name="Wilhelmsson P.K.I."/>
            <person name="Janitza P."/>
            <person name="Kern R."/>
            <person name="Heyl A."/>
            <person name="Rumpler F."/>
            <person name="Villalobos L.I.A.C."/>
            <person name="Clay J.M."/>
            <person name="Skokan R."/>
            <person name="Toyoda A."/>
            <person name="Suzuki Y."/>
            <person name="Kagoshima H."/>
            <person name="Schijlen E."/>
            <person name="Tajeshwar N."/>
            <person name="Catarino B."/>
            <person name="Hetherington A.J."/>
            <person name="Saltykova A."/>
            <person name="Bonnot C."/>
            <person name="Breuninger H."/>
            <person name="Symeonidi A."/>
            <person name="Radhakrishnan G.V."/>
            <person name="Van Nieuwerburgh F."/>
            <person name="Deforce D."/>
            <person name="Chang C."/>
            <person name="Karol K.G."/>
            <person name="Hedrich R."/>
            <person name="Ulvskov P."/>
            <person name="Glockner G."/>
            <person name="Delwiche C.F."/>
            <person name="Petrasek J."/>
            <person name="Van de Peer Y."/>
            <person name="Friml J."/>
            <person name="Beilby M."/>
            <person name="Dolan L."/>
            <person name="Kohara Y."/>
            <person name="Sugano S."/>
            <person name="Fujiyama A."/>
            <person name="Delaux P.-M."/>
            <person name="Quint M."/>
            <person name="TheiBen G."/>
            <person name="Hagemann M."/>
            <person name="Harholt J."/>
            <person name="Dunand C."/>
            <person name="Zachgo S."/>
            <person name="Langdale J."/>
            <person name="Maumus F."/>
            <person name="Straeten D.V.D."/>
            <person name="Gould S.B."/>
            <person name="Rensing S.A."/>
        </authorList>
    </citation>
    <scope>NUCLEOTIDE SEQUENCE [LARGE SCALE GENOMIC DNA]</scope>
    <source>
        <strain evidence="3 4">S276</strain>
    </source>
</reference>
<comment type="caution">
    <text evidence="3">The sequence shown here is derived from an EMBL/GenBank/DDBJ whole genome shotgun (WGS) entry which is preliminary data.</text>
</comment>
<feature type="coiled-coil region" evidence="1">
    <location>
        <begin position="24"/>
        <end position="51"/>
    </location>
</feature>
<gene>
    <name evidence="3" type="ORF">CBR_g48161</name>
</gene>
<proteinExistence type="predicted"/>
<evidence type="ECO:0000313" key="3">
    <source>
        <dbReference type="EMBL" id="GBG88630.1"/>
    </source>
</evidence>